<dbReference type="OrthoDB" id="47007at2759"/>
<dbReference type="PANTHER" id="PTHR42760">
    <property type="entry name" value="SHORT-CHAIN DEHYDROGENASES/REDUCTASES FAMILY MEMBER"/>
    <property type="match status" value="1"/>
</dbReference>
<dbReference type="GO" id="GO:0016616">
    <property type="term" value="F:oxidoreductase activity, acting on the CH-OH group of donors, NAD or NADP as acceptor"/>
    <property type="evidence" value="ECO:0007669"/>
    <property type="project" value="TreeGrafter"/>
</dbReference>
<dbReference type="GeneID" id="9222714"/>
<dbReference type="InterPro" id="IPR036291">
    <property type="entry name" value="NAD(P)-bd_dom_sf"/>
</dbReference>
<dbReference type="RefSeq" id="XP_002849664.1">
    <property type="nucleotide sequence ID" value="XM_002849618.1"/>
</dbReference>
<keyword evidence="5" id="KW-1185">Reference proteome</keyword>
<name>C5FG94_ARTOC</name>
<dbReference type="SUPFAM" id="SSF51735">
    <property type="entry name" value="NAD(P)-binding Rossmann-fold domains"/>
    <property type="match status" value="1"/>
</dbReference>
<dbReference type="Gene3D" id="3.40.50.720">
    <property type="entry name" value="NAD(P)-binding Rossmann-like Domain"/>
    <property type="match status" value="1"/>
</dbReference>
<comment type="similarity">
    <text evidence="1">Belongs to the short-chain dehydrogenases/reductases (SDR) family.</text>
</comment>
<evidence type="ECO:0000313" key="5">
    <source>
        <dbReference type="Proteomes" id="UP000002035"/>
    </source>
</evidence>
<sequence>MFDLAGIAVVTGAGSGIGLECALGFAAAGAAGVVFADLELSVVQEKAEKSKSIATNPSYIPLPIAVDVTDPKKVENMASQTLATFTRIDYNVNCAGVAMHKPTHFMNLTVDEWERVNRVNVQGVLHCMQAIGRVMRAQDQVTFSGLHGTRTGQRGSIVNLGSIHSSQSAPGTAHYTASKHAVIGLTKTCALDFAREGIRVNAVCPSWVNTPMINSNEVLAEVHHVVGNIVPLGRIAEPEEVADVVLFLCSTRASYVTGAAWMVDGGFSCATVL</sequence>
<dbReference type="EMBL" id="DS995702">
    <property type="protein sequence ID" value="EEQ29779.1"/>
    <property type="molecule type" value="Genomic_DNA"/>
</dbReference>
<evidence type="ECO:0000256" key="1">
    <source>
        <dbReference type="ARBA" id="ARBA00006484"/>
    </source>
</evidence>
<dbReference type="FunFam" id="3.40.50.720:FF:000084">
    <property type="entry name" value="Short-chain dehydrogenase reductase"/>
    <property type="match status" value="1"/>
</dbReference>
<dbReference type="PANTHER" id="PTHR42760:SF133">
    <property type="entry name" value="3-OXOACYL-[ACYL-CARRIER-PROTEIN] REDUCTASE"/>
    <property type="match status" value="1"/>
</dbReference>
<dbReference type="AlphaFoldDB" id="C5FG94"/>
<dbReference type="eggNOG" id="KOG1200">
    <property type="taxonomic scope" value="Eukaryota"/>
</dbReference>
<evidence type="ECO:0000256" key="2">
    <source>
        <dbReference type="ARBA" id="ARBA00022857"/>
    </source>
</evidence>
<dbReference type="InterPro" id="IPR002347">
    <property type="entry name" value="SDR_fam"/>
</dbReference>
<dbReference type="VEuPathDB" id="FungiDB:MCYG_02598"/>
<protein>
    <submittedName>
        <fullName evidence="4">Short-chain dehydrogenase/reductase SDR</fullName>
    </submittedName>
</protein>
<dbReference type="Pfam" id="PF13561">
    <property type="entry name" value="adh_short_C2"/>
    <property type="match status" value="1"/>
</dbReference>
<keyword evidence="2" id="KW-0521">NADP</keyword>
<dbReference type="PRINTS" id="PR00081">
    <property type="entry name" value="GDHRDH"/>
</dbReference>
<dbReference type="STRING" id="554155.C5FG94"/>
<keyword evidence="3" id="KW-0560">Oxidoreductase</keyword>
<dbReference type="CDD" id="cd05233">
    <property type="entry name" value="SDR_c"/>
    <property type="match status" value="1"/>
</dbReference>
<dbReference type="OMA" id="PMINSNE"/>
<proteinExistence type="inferred from homology"/>
<gene>
    <name evidence="4" type="ORF">MCYG_02598</name>
</gene>
<dbReference type="Proteomes" id="UP000002035">
    <property type="component" value="Unassembled WGS sequence"/>
</dbReference>
<reference evidence="5" key="1">
    <citation type="journal article" date="2012" name="MBio">
        <title>Comparative genome analysis of Trichophyton rubrum and related dermatophytes reveals candidate genes involved in infection.</title>
        <authorList>
            <person name="Martinez D.A."/>
            <person name="Oliver B.G."/>
            <person name="Graeser Y."/>
            <person name="Goldberg J.M."/>
            <person name="Li W."/>
            <person name="Martinez-Rossi N.M."/>
            <person name="Monod M."/>
            <person name="Shelest E."/>
            <person name="Barton R.C."/>
            <person name="Birch E."/>
            <person name="Brakhage A.A."/>
            <person name="Chen Z."/>
            <person name="Gurr S.J."/>
            <person name="Heiman D."/>
            <person name="Heitman J."/>
            <person name="Kosti I."/>
            <person name="Rossi A."/>
            <person name="Saif S."/>
            <person name="Samalova M."/>
            <person name="Saunders C.W."/>
            <person name="Shea T."/>
            <person name="Summerbell R.C."/>
            <person name="Xu J."/>
            <person name="Young S."/>
            <person name="Zeng Q."/>
            <person name="Birren B.W."/>
            <person name="Cuomo C.A."/>
            <person name="White T.C."/>
        </authorList>
    </citation>
    <scope>NUCLEOTIDE SEQUENCE [LARGE SCALE GENOMIC DNA]</scope>
    <source>
        <strain evidence="5">ATCC MYA-4605 / CBS 113480</strain>
    </source>
</reference>
<organism evidence="4 5">
    <name type="scientific">Arthroderma otae (strain ATCC MYA-4605 / CBS 113480)</name>
    <name type="common">Microsporum canis</name>
    <dbReference type="NCBI Taxonomy" id="554155"/>
    <lineage>
        <taxon>Eukaryota</taxon>
        <taxon>Fungi</taxon>
        <taxon>Dikarya</taxon>
        <taxon>Ascomycota</taxon>
        <taxon>Pezizomycotina</taxon>
        <taxon>Eurotiomycetes</taxon>
        <taxon>Eurotiomycetidae</taxon>
        <taxon>Onygenales</taxon>
        <taxon>Arthrodermataceae</taxon>
        <taxon>Microsporum</taxon>
    </lineage>
</organism>
<evidence type="ECO:0000313" key="4">
    <source>
        <dbReference type="EMBL" id="EEQ29779.1"/>
    </source>
</evidence>
<dbReference type="PRINTS" id="PR00080">
    <property type="entry name" value="SDRFAMILY"/>
</dbReference>
<dbReference type="HOGENOM" id="CLU_010194_1_0_1"/>
<evidence type="ECO:0000256" key="3">
    <source>
        <dbReference type="ARBA" id="ARBA00023002"/>
    </source>
</evidence>
<accession>C5FG94</accession>